<dbReference type="AlphaFoldDB" id="A0A5B8SRY2"/>
<reference evidence="3 4" key="1">
    <citation type="submission" date="2019-06" db="EMBL/GenBank/DDBJ databases">
        <title>Genome analyses of bacteria isolated from kimchi.</title>
        <authorList>
            <person name="Lee S."/>
            <person name="Ahn S."/>
            <person name="Roh S."/>
        </authorList>
    </citation>
    <scope>NUCLEOTIDE SEQUENCE [LARGE SCALE GENOMIC DNA]</scope>
    <source>
        <strain evidence="3 4">CBA4606</strain>
    </source>
</reference>
<dbReference type="PANTHER" id="PTHR33279:SF6">
    <property type="entry name" value="SULFUR CARRIER PROTEIN YEDF-RELATED"/>
    <property type="match status" value="1"/>
</dbReference>
<keyword evidence="4" id="KW-1185">Reference proteome</keyword>
<dbReference type="KEGG" id="paur:FGL86_07970"/>
<evidence type="ECO:0000256" key="1">
    <source>
        <dbReference type="ARBA" id="ARBA00008984"/>
    </source>
</evidence>
<comment type="similarity">
    <text evidence="1">Belongs to the sulfur carrier protein TusA family.</text>
</comment>
<gene>
    <name evidence="3" type="ORF">FGL86_07970</name>
</gene>
<dbReference type="RefSeq" id="WP_147184070.1">
    <property type="nucleotide sequence ID" value="NZ_CP042382.1"/>
</dbReference>
<dbReference type="CDD" id="cd00291">
    <property type="entry name" value="SirA_YedF_YeeD"/>
    <property type="match status" value="1"/>
</dbReference>
<name>A0A5B8SRY2_9GAMM</name>
<dbReference type="InterPro" id="IPR036868">
    <property type="entry name" value="TusA-like_sf"/>
</dbReference>
<dbReference type="Gene3D" id="3.30.110.40">
    <property type="entry name" value="TusA-like domain"/>
    <property type="match status" value="1"/>
</dbReference>
<dbReference type="PANTHER" id="PTHR33279">
    <property type="entry name" value="SULFUR CARRIER PROTEIN YEDF-RELATED"/>
    <property type="match status" value="1"/>
</dbReference>
<sequence length="87" mass="9973">MSLQPDEVLDARQLPCPLPLLKAKQALSRLETGQLLEVRATDAGSWRDFEVFAAQGAHVLEARETRDDTYYYWLRKGNPAQREDRAE</sequence>
<dbReference type="Pfam" id="PF01206">
    <property type="entry name" value="TusA"/>
    <property type="match status" value="1"/>
</dbReference>
<keyword evidence="3" id="KW-0808">Transferase</keyword>
<dbReference type="Proteomes" id="UP000321272">
    <property type="component" value="Chromosome"/>
</dbReference>
<protein>
    <submittedName>
        <fullName evidence="3">Sulfurtransferase TusA family protein</fullName>
    </submittedName>
</protein>
<dbReference type="GO" id="GO:0016740">
    <property type="term" value="F:transferase activity"/>
    <property type="evidence" value="ECO:0007669"/>
    <property type="project" value="UniProtKB-KW"/>
</dbReference>
<dbReference type="InterPro" id="IPR001455">
    <property type="entry name" value="TusA-like"/>
</dbReference>
<proteinExistence type="inferred from homology"/>
<evidence type="ECO:0000313" key="4">
    <source>
        <dbReference type="Proteomes" id="UP000321272"/>
    </source>
</evidence>
<organism evidence="3 4">
    <name type="scientific">Pistricoccus aurantiacus</name>
    <dbReference type="NCBI Taxonomy" id="1883414"/>
    <lineage>
        <taxon>Bacteria</taxon>
        <taxon>Pseudomonadati</taxon>
        <taxon>Pseudomonadota</taxon>
        <taxon>Gammaproteobacteria</taxon>
        <taxon>Oceanospirillales</taxon>
        <taxon>Halomonadaceae</taxon>
        <taxon>Pistricoccus</taxon>
    </lineage>
</organism>
<evidence type="ECO:0000259" key="2">
    <source>
        <dbReference type="Pfam" id="PF01206"/>
    </source>
</evidence>
<dbReference type="EMBL" id="CP042382">
    <property type="protein sequence ID" value="QEA39014.1"/>
    <property type="molecule type" value="Genomic_DNA"/>
</dbReference>
<evidence type="ECO:0000313" key="3">
    <source>
        <dbReference type="EMBL" id="QEA39014.1"/>
    </source>
</evidence>
<feature type="domain" description="UPF0033" evidence="2">
    <location>
        <begin position="8"/>
        <end position="76"/>
    </location>
</feature>
<accession>A0A5B8SRY2</accession>
<dbReference type="SUPFAM" id="SSF64307">
    <property type="entry name" value="SirA-like"/>
    <property type="match status" value="1"/>
</dbReference>
<dbReference type="OrthoDB" id="9797551at2"/>